<feature type="region of interest" description="Disordered" evidence="1">
    <location>
        <begin position="79"/>
        <end position="134"/>
    </location>
</feature>
<gene>
    <name evidence="2" type="ORF">OHK93_008795</name>
</gene>
<feature type="region of interest" description="Disordered" evidence="1">
    <location>
        <begin position="1"/>
        <end position="36"/>
    </location>
</feature>
<feature type="compositionally biased region" description="Polar residues" evidence="1">
    <location>
        <begin position="125"/>
        <end position="134"/>
    </location>
</feature>
<evidence type="ECO:0000313" key="3">
    <source>
        <dbReference type="Proteomes" id="UP001161017"/>
    </source>
</evidence>
<comment type="caution">
    <text evidence="2">The sequence shown here is derived from an EMBL/GenBank/DDBJ whole genome shotgun (WGS) entry which is preliminary data.</text>
</comment>
<name>A0AA43QN41_9LECA</name>
<evidence type="ECO:0000313" key="2">
    <source>
        <dbReference type="EMBL" id="MDI1489516.1"/>
    </source>
</evidence>
<dbReference type="AlphaFoldDB" id="A0AA43QN41"/>
<feature type="compositionally biased region" description="Pro residues" evidence="1">
    <location>
        <begin position="1"/>
        <end position="10"/>
    </location>
</feature>
<organism evidence="2 3">
    <name type="scientific">Ramalina farinacea</name>
    <dbReference type="NCBI Taxonomy" id="258253"/>
    <lineage>
        <taxon>Eukaryota</taxon>
        <taxon>Fungi</taxon>
        <taxon>Dikarya</taxon>
        <taxon>Ascomycota</taxon>
        <taxon>Pezizomycotina</taxon>
        <taxon>Lecanoromycetes</taxon>
        <taxon>OSLEUM clade</taxon>
        <taxon>Lecanoromycetidae</taxon>
        <taxon>Lecanorales</taxon>
        <taxon>Lecanorineae</taxon>
        <taxon>Ramalinaceae</taxon>
        <taxon>Ramalina</taxon>
    </lineage>
</organism>
<dbReference type="Proteomes" id="UP001161017">
    <property type="component" value="Unassembled WGS sequence"/>
</dbReference>
<accession>A0AA43QN41</accession>
<proteinExistence type="predicted"/>
<feature type="compositionally biased region" description="Polar residues" evidence="1">
    <location>
        <begin position="23"/>
        <end position="36"/>
    </location>
</feature>
<sequence>MPEPDLPPSYTPQSTADILPIYNPQNSNNHVSTYSFRQNSPSTQIITPKDASSTPLSTYQIKTFATGGFMNKKPHIIIHKTTSSSPPTNPQPPAQDEGSSNTPRRFSLLPRRTSDTPPPPPSTDNPQPYSSSSTTTLPFAEVRFDIHGTGTLIDYTSTFSPSPPHARKQRLELHSSQNQTLSTTISSYPRYWRPFPGNRSVLELITEGGEIVARFVASAPAASAVPSVNKKKKDRIVGKGVEFGELQIVEEYCGGERGSEGAKEEILCSAVAVIERARRRASNIHRAGVGYKQGAACGPTLGAYGGGVGC</sequence>
<keyword evidence="3" id="KW-1185">Reference proteome</keyword>
<reference evidence="2" key="1">
    <citation type="journal article" date="2023" name="Genome Biol. Evol.">
        <title>First Whole Genome Sequence and Flow Cytometry Genome Size Data for the Lichen-Forming Fungus Ramalina farinacea (Ascomycota).</title>
        <authorList>
            <person name="Llewellyn T."/>
            <person name="Mian S."/>
            <person name="Hill R."/>
            <person name="Leitch I.J."/>
            <person name="Gaya E."/>
        </authorList>
    </citation>
    <scope>NUCLEOTIDE SEQUENCE</scope>
    <source>
        <strain evidence="2">LIQ254RAFAR</strain>
    </source>
</reference>
<evidence type="ECO:0000256" key="1">
    <source>
        <dbReference type="SAM" id="MobiDB-lite"/>
    </source>
</evidence>
<protein>
    <submittedName>
        <fullName evidence="2">Uncharacterized protein</fullName>
    </submittedName>
</protein>
<dbReference type="EMBL" id="JAPUFD010000009">
    <property type="protein sequence ID" value="MDI1489516.1"/>
    <property type="molecule type" value="Genomic_DNA"/>
</dbReference>